<evidence type="ECO:0000313" key="3">
    <source>
        <dbReference type="EnsemblMetazoa" id="CLYHEMP022514.1"/>
    </source>
</evidence>
<evidence type="ECO:0000313" key="4">
    <source>
        <dbReference type="Proteomes" id="UP000594262"/>
    </source>
</evidence>
<dbReference type="GO" id="GO:0007165">
    <property type="term" value="P:signal transduction"/>
    <property type="evidence" value="ECO:0007669"/>
    <property type="project" value="TreeGrafter"/>
</dbReference>
<evidence type="ECO:0000256" key="2">
    <source>
        <dbReference type="SAM" id="MobiDB-lite"/>
    </source>
</evidence>
<feature type="compositionally biased region" description="Basic and acidic residues" evidence="2">
    <location>
        <begin position="447"/>
        <end position="461"/>
    </location>
</feature>
<name>A0A7M6DQN7_9CNID</name>
<keyword evidence="4" id="KW-1185">Reference proteome</keyword>
<dbReference type="EnsemblMetazoa" id="CLYHEMT022514.1">
    <property type="protein sequence ID" value="CLYHEMP022514.1"/>
    <property type="gene ID" value="CLYHEMG022514"/>
</dbReference>
<dbReference type="InterPro" id="IPR008862">
    <property type="entry name" value="Tcp11"/>
</dbReference>
<sequence length="461" mass="52723">MSATEQISGNIESIVANMALAHEMIMNDDFQLTALNEASENSSLEKRIHDVLHKAFWDVLEEEVKSEPPEFKNAFNLLMEMKMLILEIIPKSKAASAMRTEIEETLDEELIKQQIDHNAFDIVSCASFILSTLSKICAPVRDARIKALKAKTDLVPLLRGTFELINLMKIDIANYEIKSIKPILMKQAVKYEDEKFNEFLKENKDGLNLTKIWLKNALDIINSIRSPSSQNKVTPGVVITNAYLSLLFPTSELCPETLFMDELRLKQISGQFEVLINTVSSLTYCLHFLPPHLSTDEDFIIHLKKTIFILIQGSKWDETLVESIFLQIQTETEKECSKREIELKTPAQWDILRNQLKGLLTNDKQEPNQLKTLIKSRIRDYVLLSMTSQTLQTPMFTVLAPIQNELKELSTRFVRVVNHNKQVHCARYMDIVEELLGIKSDDDSDSESEKEIGENSTDKTE</sequence>
<evidence type="ECO:0000256" key="1">
    <source>
        <dbReference type="ARBA" id="ARBA00010954"/>
    </source>
</evidence>
<protein>
    <submittedName>
        <fullName evidence="3">Uncharacterized protein</fullName>
    </submittedName>
</protein>
<dbReference type="GeneID" id="136814944"/>
<proteinExistence type="inferred from homology"/>
<feature type="region of interest" description="Disordered" evidence="2">
    <location>
        <begin position="439"/>
        <end position="461"/>
    </location>
</feature>
<organism evidence="3 4">
    <name type="scientific">Clytia hemisphaerica</name>
    <dbReference type="NCBI Taxonomy" id="252671"/>
    <lineage>
        <taxon>Eukaryota</taxon>
        <taxon>Metazoa</taxon>
        <taxon>Cnidaria</taxon>
        <taxon>Hydrozoa</taxon>
        <taxon>Hydroidolina</taxon>
        <taxon>Leptothecata</taxon>
        <taxon>Obeliida</taxon>
        <taxon>Clytiidae</taxon>
        <taxon>Clytia</taxon>
    </lineage>
</organism>
<dbReference type="OrthoDB" id="276323at2759"/>
<dbReference type="PANTHER" id="PTHR12832">
    <property type="entry name" value="TESTIS-SPECIFIC PROTEIN PBS13 T-COMPLEX 11"/>
    <property type="match status" value="1"/>
</dbReference>
<accession>A0A7M6DQN7</accession>
<dbReference type="Pfam" id="PF05794">
    <property type="entry name" value="Tcp11"/>
    <property type="match status" value="1"/>
</dbReference>
<dbReference type="PANTHER" id="PTHR12832:SF11">
    <property type="entry name" value="LD23868P"/>
    <property type="match status" value="1"/>
</dbReference>
<dbReference type="RefSeq" id="XP_066927472.1">
    <property type="nucleotide sequence ID" value="XM_067071371.1"/>
</dbReference>
<reference evidence="3" key="1">
    <citation type="submission" date="2021-01" db="UniProtKB">
        <authorList>
            <consortium name="EnsemblMetazoa"/>
        </authorList>
    </citation>
    <scope>IDENTIFICATION</scope>
</reference>
<dbReference type="Proteomes" id="UP000594262">
    <property type="component" value="Unplaced"/>
</dbReference>
<dbReference type="AlphaFoldDB" id="A0A7M6DQN7"/>
<comment type="similarity">
    <text evidence="1">Belongs to the TCP11 family.</text>
</comment>